<dbReference type="InterPro" id="IPR025857">
    <property type="entry name" value="MacB_PCD"/>
</dbReference>
<evidence type="ECO:0000313" key="9">
    <source>
        <dbReference type="EMBL" id="EAY30483.1"/>
    </source>
</evidence>
<comment type="caution">
    <text evidence="9">The sequence shown here is derived from an EMBL/GenBank/DDBJ whole genome shotgun (WGS) entry which is preliminary data.</text>
</comment>
<reference evidence="9 10" key="1">
    <citation type="submission" date="2007-01" db="EMBL/GenBank/DDBJ databases">
        <authorList>
            <person name="Haygood M."/>
            <person name="Podell S."/>
            <person name="Anderson C."/>
            <person name="Hopkinson B."/>
            <person name="Roe K."/>
            <person name="Barbeau K."/>
            <person name="Gaasterland T."/>
            <person name="Ferriera S."/>
            <person name="Johnson J."/>
            <person name="Kravitz S."/>
            <person name="Beeson K."/>
            <person name="Sutton G."/>
            <person name="Rogers Y.-H."/>
            <person name="Friedman R."/>
            <person name="Frazier M."/>
            <person name="Venter J.C."/>
        </authorList>
    </citation>
    <scope>NUCLEOTIDE SEQUENCE [LARGE SCALE GENOMIC DNA]</scope>
    <source>
        <strain evidence="9 10">ATCC 23134</strain>
    </source>
</reference>
<dbReference type="PANTHER" id="PTHR30287:SF1">
    <property type="entry name" value="INNER MEMBRANE PROTEIN"/>
    <property type="match status" value="1"/>
</dbReference>
<dbReference type="Pfam" id="PF02687">
    <property type="entry name" value="FtsX"/>
    <property type="match status" value="2"/>
</dbReference>
<dbReference type="GO" id="GO:0005886">
    <property type="term" value="C:plasma membrane"/>
    <property type="evidence" value="ECO:0007669"/>
    <property type="project" value="UniProtKB-SubCell"/>
</dbReference>
<feature type="domain" description="ABC3 transporter permease C-terminal" evidence="7">
    <location>
        <begin position="735"/>
        <end position="849"/>
    </location>
</feature>
<keyword evidence="2" id="KW-1003">Cell membrane</keyword>
<dbReference type="InterPro" id="IPR038766">
    <property type="entry name" value="Membrane_comp_ABC_pdt"/>
</dbReference>
<feature type="transmembrane region" description="Helical" evidence="6">
    <location>
        <begin position="488"/>
        <end position="507"/>
    </location>
</feature>
<keyword evidence="3 6" id="KW-0812">Transmembrane</keyword>
<dbReference type="Pfam" id="PF12704">
    <property type="entry name" value="MacB_PCD"/>
    <property type="match status" value="1"/>
</dbReference>
<evidence type="ECO:0000256" key="2">
    <source>
        <dbReference type="ARBA" id="ARBA00022475"/>
    </source>
</evidence>
<protein>
    <submittedName>
        <fullName evidence="9">Efflux ABC transporter, permease protein</fullName>
    </submittedName>
</protein>
<feature type="transmembrane region" description="Helical" evidence="6">
    <location>
        <begin position="364"/>
        <end position="387"/>
    </location>
</feature>
<name>A1ZG66_MICM2</name>
<feature type="transmembrane region" description="Helical" evidence="6">
    <location>
        <begin position="731"/>
        <end position="755"/>
    </location>
</feature>
<proteinExistence type="predicted"/>
<dbReference type="PANTHER" id="PTHR30287">
    <property type="entry name" value="MEMBRANE COMPONENT OF PREDICTED ABC SUPERFAMILY METABOLITE UPTAKE TRANSPORTER"/>
    <property type="match status" value="1"/>
</dbReference>
<dbReference type="Proteomes" id="UP000004095">
    <property type="component" value="Unassembled WGS sequence"/>
</dbReference>
<feature type="transmembrane region" description="Helical" evidence="6">
    <location>
        <begin position="776"/>
        <end position="805"/>
    </location>
</feature>
<feature type="transmembrane region" description="Helical" evidence="6">
    <location>
        <begin position="817"/>
        <end position="839"/>
    </location>
</feature>
<sequence length="858" mass="96116">MNQPTIKKNAYNFRWLLQMAWRDSRRNLSRLLLFTASIILGIAALVAINSFGNNMRASIDSQSKDLLGADLVISSSQSIDKKTQVKQLIDSLAALGEVSEEVAFLSMIYLPKSQGSRLVRVRALKGNYPFYGKIETLPVSAAQTYSSQQQAIVDNTIMTQYSAKVGDSIRIGRLTFMVAGSIFQIPGQSELSTTAVPIVYFPLKYLSQTNLIKKGSRINYRYYFKLPPSVNLEQLETRVKPLLQQESLRFETVADRKQRVGRVFENLSEFFNLVAFVALLLGCLGVASSVHVYIKGKLKTVAVLRCLGLSGNQAFTIYLLQIALMGFAGAFIGTCLGVLVQVILPEVFSDFLVVDVTMSISFTAVWQGLLTGVVVAVLFGLLPLLSIRKISPLRTLRASVEEKKSSFDPLRWLVILLIVLFIFGFVYFQLQRITPAISFTIALLLAFLLLNGLGRTVMWLVRRFFPVSWSYLWRQSLANLYRPNNQTLILLVSIGLGTALITTLYFTQGLLINRVARSGIEGQPNMVLFDIQNKDKDAVAGIVRKFNLKVQQQMPVVTMRIAKINGRSRKALLDDKQRKIPRWTLYREYRVTYRDTINTELEKVSKGTWQGQVTGANAPIYISVDEQHATRMELSIGDKITFNVQGLMVPTIVGSFRQIKWGSFSPNFLLLFPTGVLEEAPQFHVMMMRVPNTSVSGRFQKALVEKYPGISVIDLGLVVKTIDGVLGQVAFVIQFMALFSILTGLVVLVGSVIISRFQRVQESVLLRTLGASRRQILWINVLEYFFLGSLASLSGIVLAVLSTYALAHFAFKVPFYIHYWSTFAIYFIITAVTIMIGMLNSRGVLNKPPLEVLRNEHA</sequence>
<keyword evidence="5 6" id="KW-0472">Membrane</keyword>
<evidence type="ECO:0000313" key="10">
    <source>
        <dbReference type="Proteomes" id="UP000004095"/>
    </source>
</evidence>
<comment type="subcellular location">
    <subcellularLocation>
        <location evidence="1">Cell membrane</location>
        <topology evidence="1">Multi-pass membrane protein</topology>
    </subcellularLocation>
</comment>
<evidence type="ECO:0000259" key="8">
    <source>
        <dbReference type="Pfam" id="PF12704"/>
    </source>
</evidence>
<feature type="transmembrane region" description="Helical" evidence="6">
    <location>
        <begin position="412"/>
        <end position="430"/>
    </location>
</feature>
<gene>
    <name evidence="9" type="ORF">M23134_03119</name>
</gene>
<evidence type="ECO:0000256" key="3">
    <source>
        <dbReference type="ARBA" id="ARBA00022692"/>
    </source>
</evidence>
<feature type="domain" description="ABC3 transporter permease C-terminal" evidence="7">
    <location>
        <begin position="273"/>
        <end position="392"/>
    </location>
</feature>
<evidence type="ECO:0000256" key="4">
    <source>
        <dbReference type="ARBA" id="ARBA00022989"/>
    </source>
</evidence>
<feature type="transmembrane region" description="Helical" evidence="6">
    <location>
        <begin position="436"/>
        <end position="454"/>
    </location>
</feature>
<feature type="transmembrane region" description="Helical" evidence="6">
    <location>
        <begin position="31"/>
        <end position="52"/>
    </location>
</feature>
<keyword evidence="4 6" id="KW-1133">Transmembrane helix</keyword>
<organism evidence="9 10">
    <name type="scientific">Microscilla marina ATCC 23134</name>
    <dbReference type="NCBI Taxonomy" id="313606"/>
    <lineage>
        <taxon>Bacteria</taxon>
        <taxon>Pseudomonadati</taxon>
        <taxon>Bacteroidota</taxon>
        <taxon>Cytophagia</taxon>
        <taxon>Cytophagales</taxon>
        <taxon>Microscillaceae</taxon>
        <taxon>Microscilla</taxon>
    </lineage>
</organism>
<evidence type="ECO:0000259" key="7">
    <source>
        <dbReference type="Pfam" id="PF02687"/>
    </source>
</evidence>
<evidence type="ECO:0000256" key="6">
    <source>
        <dbReference type="SAM" id="Phobius"/>
    </source>
</evidence>
<dbReference type="InterPro" id="IPR003838">
    <property type="entry name" value="ABC3_permease_C"/>
</dbReference>
<evidence type="ECO:0000256" key="1">
    <source>
        <dbReference type="ARBA" id="ARBA00004651"/>
    </source>
</evidence>
<feature type="transmembrane region" description="Helical" evidence="6">
    <location>
        <begin position="315"/>
        <end position="344"/>
    </location>
</feature>
<dbReference type="eggNOG" id="COG3127">
    <property type="taxonomic scope" value="Bacteria"/>
</dbReference>
<feature type="domain" description="MacB-like periplasmic core" evidence="8">
    <location>
        <begin position="32"/>
        <end position="241"/>
    </location>
</feature>
<keyword evidence="10" id="KW-1185">Reference proteome</keyword>
<feature type="transmembrane region" description="Helical" evidence="6">
    <location>
        <begin position="270"/>
        <end position="294"/>
    </location>
</feature>
<evidence type="ECO:0000256" key="5">
    <source>
        <dbReference type="ARBA" id="ARBA00023136"/>
    </source>
</evidence>
<dbReference type="RefSeq" id="WP_002694710.1">
    <property type="nucleotide sequence ID" value="NZ_AAWS01000006.1"/>
</dbReference>
<accession>A1ZG66</accession>
<dbReference type="EMBL" id="AAWS01000006">
    <property type="protein sequence ID" value="EAY30483.1"/>
    <property type="molecule type" value="Genomic_DNA"/>
</dbReference>
<dbReference type="AlphaFoldDB" id="A1ZG66"/>